<dbReference type="CDD" id="cd06141">
    <property type="entry name" value="WRN_exo"/>
    <property type="match status" value="1"/>
</dbReference>
<dbReference type="SUPFAM" id="SSF53098">
    <property type="entry name" value="Ribonuclease H-like"/>
    <property type="match status" value="1"/>
</dbReference>
<dbReference type="PANTHER" id="PTHR13620">
    <property type="entry name" value="3-5 EXONUCLEASE"/>
    <property type="match status" value="1"/>
</dbReference>
<proteinExistence type="predicted"/>
<name>A0AAN9NUK7_PSOTE</name>
<protein>
    <submittedName>
        <fullName evidence="3">Uncharacterized protein</fullName>
    </submittedName>
</protein>
<dbReference type="GO" id="GO:0003676">
    <property type="term" value="F:nucleic acid binding"/>
    <property type="evidence" value="ECO:0007669"/>
    <property type="project" value="InterPro"/>
</dbReference>
<dbReference type="Proteomes" id="UP001386955">
    <property type="component" value="Unassembled WGS sequence"/>
</dbReference>
<accession>A0AAN9NUK7</accession>
<evidence type="ECO:0000313" key="3">
    <source>
        <dbReference type="EMBL" id="KAK7376103.1"/>
    </source>
</evidence>
<dbReference type="Gene3D" id="3.30.420.10">
    <property type="entry name" value="Ribonuclease H-like superfamily/Ribonuclease H"/>
    <property type="match status" value="1"/>
</dbReference>
<gene>
    <name evidence="3" type="ORF">VNO78_34955</name>
</gene>
<keyword evidence="2" id="KW-0378">Hydrolase</keyword>
<dbReference type="InterPro" id="IPR012337">
    <property type="entry name" value="RNaseH-like_sf"/>
</dbReference>
<dbReference type="InterPro" id="IPR036397">
    <property type="entry name" value="RNaseH_sf"/>
</dbReference>
<dbReference type="PANTHER" id="PTHR13620:SF105">
    <property type="entry name" value="OS01G0737700 PROTEIN"/>
    <property type="match status" value="1"/>
</dbReference>
<keyword evidence="1" id="KW-0540">Nuclease</keyword>
<dbReference type="AlphaFoldDB" id="A0AAN9NUK7"/>
<dbReference type="GO" id="GO:0005737">
    <property type="term" value="C:cytoplasm"/>
    <property type="evidence" value="ECO:0007669"/>
    <property type="project" value="TreeGrafter"/>
</dbReference>
<comment type="caution">
    <text evidence="3">The sequence shown here is derived from an EMBL/GenBank/DDBJ whole genome shotgun (WGS) entry which is preliminary data.</text>
</comment>
<dbReference type="GO" id="GO:0005634">
    <property type="term" value="C:nucleus"/>
    <property type="evidence" value="ECO:0007669"/>
    <property type="project" value="TreeGrafter"/>
</dbReference>
<dbReference type="EMBL" id="JAYMYS010000033">
    <property type="protein sequence ID" value="KAK7376103.1"/>
    <property type="molecule type" value="Genomic_DNA"/>
</dbReference>
<evidence type="ECO:0000256" key="2">
    <source>
        <dbReference type="ARBA" id="ARBA00022801"/>
    </source>
</evidence>
<dbReference type="InterPro" id="IPR051132">
    <property type="entry name" value="3-5_Exonuclease_domain"/>
</dbReference>
<evidence type="ECO:0000313" key="4">
    <source>
        <dbReference type="Proteomes" id="UP001386955"/>
    </source>
</evidence>
<reference evidence="3 4" key="1">
    <citation type="submission" date="2024-01" db="EMBL/GenBank/DDBJ databases">
        <title>The genomes of 5 underutilized Papilionoideae crops provide insights into root nodulation and disease resistanc.</title>
        <authorList>
            <person name="Jiang F."/>
        </authorList>
    </citation>
    <scope>NUCLEOTIDE SEQUENCE [LARGE SCALE GENOMIC DNA]</scope>
    <source>
        <strain evidence="3">DUOXIRENSHENG_FW03</strain>
        <tissue evidence="3">Leaves</tissue>
    </source>
</reference>
<dbReference type="GO" id="GO:0008408">
    <property type="term" value="F:3'-5' exonuclease activity"/>
    <property type="evidence" value="ECO:0007669"/>
    <property type="project" value="TreeGrafter"/>
</dbReference>
<keyword evidence="4" id="KW-1185">Reference proteome</keyword>
<sequence>MVTTSPLQVSKWVTNIPTESNLIVGLDVKWRPNMEPYSHMRNPIATLQLCVGNRCLIFQILHAPFLPRALFTFLACPTATFVGVHVQEHANMLFQDYSLNVRNVTDLATIAATRLCNPHIHWFGLHALSLCILGFNIIYKPYPITWDHLFLFDDQVASAAIDAFLSCWIGRTLISITN</sequence>
<evidence type="ECO:0000256" key="1">
    <source>
        <dbReference type="ARBA" id="ARBA00022722"/>
    </source>
</evidence>
<organism evidence="3 4">
    <name type="scientific">Psophocarpus tetragonolobus</name>
    <name type="common">Winged bean</name>
    <name type="synonym">Dolichos tetragonolobus</name>
    <dbReference type="NCBI Taxonomy" id="3891"/>
    <lineage>
        <taxon>Eukaryota</taxon>
        <taxon>Viridiplantae</taxon>
        <taxon>Streptophyta</taxon>
        <taxon>Embryophyta</taxon>
        <taxon>Tracheophyta</taxon>
        <taxon>Spermatophyta</taxon>
        <taxon>Magnoliopsida</taxon>
        <taxon>eudicotyledons</taxon>
        <taxon>Gunneridae</taxon>
        <taxon>Pentapetalae</taxon>
        <taxon>rosids</taxon>
        <taxon>fabids</taxon>
        <taxon>Fabales</taxon>
        <taxon>Fabaceae</taxon>
        <taxon>Papilionoideae</taxon>
        <taxon>50 kb inversion clade</taxon>
        <taxon>NPAAA clade</taxon>
        <taxon>indigoferoid/millettioid clade</taxon>
        <taxon>Phaseoleae</taxon>
        <taxon>Psophocarpus</taxon>
    </lineage>
</organism>